<evidence type="ECO:0000313" key="2">
    <source>
        <dbReference type="EMBL" id="KAJ3579293.1"/>
    </source>
</evidence>
<reference evidence="2" key="1">
    <citation type="submission" date="2022-07" db="EMBL/GenBank/DDBJ databases">
        <title>Genome Sequence of Xylaria arbuscula.</title>
        <authorList>
            <person name="Buettner E."/>
        </authorList>
    </citation>
    <scope>NUCLEOTIDE SEQUENCE</scope>
    <source>
        <strain evidence="2">VT107</strain>
    </source>
</reference>
<protein>
    <submittedName>
        <fullName evidence="2">Uncharacterized protein</fullName>
    </submittedName>
</protein>
<proteinExistence type="predicted"/>
<comment type="caution">
    <text evidence="2">The sequence shown here is derived from an EMBL/GenBank/DDBJ whole genome shotgun (WGS) entry which is preliminary data.</text>
</comment>
<dbReference type="Proteomes" id="UP001148614">
    <property type="component" value="Unassembled WGS sequence"/>
</dbReference>
<dbReference type="AlphaFoldDB" id="A0A9W8TQB6"/>
<keyword evidence="3" id="KW-1185">Reference proteome</keyword>
<evidence type="ECO:0000313" key="3">
    <source>
        <dbReference type="Proteomes" id="UP001148614"/>
    </source>
</evidence>
<accession>A0A9W8TQB6</accession>
<feature type="region of interest" description="Disordered" evidence="1">
    <location>
        <begin position="1"/>
        <end position="27"/>
    </location>
</feature>
<dbReference type="EMBL" id="JANPWZ010000111">
    <property type="protein sequence ID" value="KAJ3579293.1"/>
    <property type="molecule type" value="Genomic_DNA"/>
</dbReference>
<organism evidence="2 3">
    <name type="scientific">Xylaria arbuscula</name>
    <dbReference type="NCBI Taxonomy" id="114810"/>
    <lineage>
        <taxon>Eukaryota</taxon>
        <taxon>Fungi</taxon>
        <taxon>Dikarya</taxon>
        <taxon>Ascomycota</taxon>
        <taxon>Pezizomycotina</taxon>
        <taxon>Sordariomycetes</taxon>
        <taxon>Xylariomycetidae</taxon>
        <taxon>Xylariales</taxon>
        <taxon>Xylariaceae</taxon>
        <taxon>Xylaria</taxon>
    </lineage>
</organism>
<sequence>MAVNRKYADLPDLDSAPDIYETPELTDDNSTIPVGTLFASKTAASVASMSAGTRLTPIFRRQSTGHR</sequence>
<evidence type="ECO:0000256" key="1">
    <source>
        <dbReference type="SAM" id="MobiDB-lite"/>
    </source>
</evidence>
<gene>
    <name evidence="2" type="ORF">NPX13_g1276</name>
</gene>
<name>A0A9W8TQB6_9PEZI</name>